<keyword evidence="3" id="KW-1185">Reference proteome</keyword>
<dbReference type="EMBL" id="BNCO01000003">
    <property type="protein sequence ID" value="GIL45812.1"/>
    <property type="molecule type" value="Genomic_DNA"/>
</dbReference>
<proteinExistence type="predicted"/>
<comment type="caution">
    <text evidence="2">The sequence shown here is derived from an EMBL/GenBank/DDBJ whole genome shotgun (WGS) entry which is preliminary data.</text>
</comment>
<evidence type="ECO:0000313" key="2">
    <source>
        <dbReference type="EMBL" id="GIL45812.1"/>
    </source>
</evidence>
<sequence>MTWSFPDEWAPRKAQVAGYARQLIRNSSPVPQPPLWKQQQQQQQDEDEDGSAYCVWAAFTHCYFHGLRKPADGNRASTPPSPGEHSEASRWLHRLVGDRGWQEEGPVHSAAARWVGATLLRLQPLFPDVAAMSAGEWAARSEQQRGVAAALRSVATRGDKNVQGRYVPVYPYRMTGTWSENRFKVRRQGSCEGRGFRRADTERPGRAPQREGLLRGAAKLRSDLQLRTRVPGARGRYGGLHRSLRGASRHLHLGSYLRRCRRGRGGGGGGGDERAEQHVTGRPYGPIRR</sequence>
<gene>
    <name evidence="2" type="ORF">Vafri_2961</name>
</gene>
<evidence type="ECO:0000256" key="1">
    <source>
        <dbReference type="SAM" id="MobiDB-lite"/>
    </source>
</evidence>
<feature type="region of interest" description="Disordered" evidence="1">
    <location>
        <begin position="261"/>
        <end position="289"/>
    </location>
</feature>
<dbReference type="Proteomes" id="UP000747399">
    <property type="component" value="Unassembled WGS sequence"/>
</dbReference>
<reference evidence="2" key="1">
    <citation type="journal article" date="2021" name="Proc. Natl. Acad. Sci. U.S.A.">
        <title>Three genomes in the algal genus Volvox reveal the fate of a haploid sex-determining region after a transition to homothallism.</title>
        <authorList>
            <person name="Yamamoto K."/>
            <person name="Hamaji T."/>
            <person name="Kawai-Toyooka H."/>
            <person name="Matsuzaki R."/>
            <person name="Takahashi F."/>
            <person name="Nishimura Y."/>
            <person name="Kawachi M."/>
            <person name="Noguchi H."/>
            <person name="Minakuchi Y."/>
            <person name="Umen J.G."/>
            <person name="Toyoda A."/>
            <person name="Nozaki H."/>
        </authorList>
    </citation>
    <scope>NUCLEOTIDE SEQUENCE</scope>
    <source>
        <strain evidence="2">NIES-3780</strain>
    </source>
</reference>
<organism evidence="2 3">
    <name type="scientific">Volvox africanus</name>
    <dbReference type="NCBI Taxonomy" id="51714"/>
    <lineage>
        <taxon>Eukaryota</taxon>
        <taxon>Viridiplantae</taxon>
        <taxon>Chlorophyta</taxon>
        <taxon>core chlorophytes</taxon>
        <taxon>Chlorophyceae</taxon>
        <taxon>CS clade</taxon>
        <taxon>Chlamydomonadales</taxon>
        <taxon>Volvocaceae</taxon>
        <taxon>Volvox</taxon>
    </lineage>
</organism>
<dbReference type="AlphaFoldDB" id="A0A8J4AV58"/>
<name>A0A8J4AV58_9CHLO</name>
<evidence type="ECO:0000313" key="3">
    <source>
        <dbReference type="Proteomes" id="UP000747399"/>
    </source>
</evidence>
<protein>
    <submittedName>
        <fullName evidence="2">Uncharacterized protein</fullName>
    </submittedName>
</protein>
<accession>A0A8J4AV58</accession>
<feature type="region of interest" description="Disordered" evidence="1">
    <location>
        <begin position="23"/>
        <end position="47"/>
    </location>
</feature>